<dbReference type="KEGG" id="echi:FKX85_13880"/>
<feature type="transmembrane region" description="Helical" evidence="2">
    <location>
        <begin position="34"/>
        <end position="53"/>
    </location>
</feature>
<sequence length="523" mass="61681">MIVYLIKSAFSLLVFYSAYHLFLSREKIYRFNRFYLIGSLVFSLLAPLFHSPFQSSPELKHLPVFAETSSLDPIEVEVPDQEPILADQSAIAPAISIDQMFIFIYGFCLVMFLSRFIRGIWSFCKRIKIRQIYNQDGIKVVMDTDKDTPFTFLNYVFVNAAEFRKNRLDARLFHHEIAHAKQWHSLDILFIELIKTIFWFNPILYFYKKSIQLNHEYLADESVNRHFGDIKGYQALLLSYAGHQQQNRFASYSKYSLTKNRLKMMCKTKNTTSIILKTLMAIPLALGLTVLFSMKPQTEKSKPVSQPPIITQQPVGAQNDHLEEYKKHYQRFQAIMDKNGSVDHREIDIDRMRQLWDLMSTEQRDKAPKLNSIPAPPVPDKKHPTNFQLKEWRNNPEYTVWVDRKRISKSQLKKYTKEDIAWWNYRRNYTKTTGGKHDLEIEVRLMTNNEFYWVYFLNKTGYDGISVYKKAIEIYNEHQKHPKKYAGQLGGKLSELQQVYSNIPQWKKEKYNIKPPSEVLANQ</sequence>
<evidence type="ECO:0000256" key="1">
    <source>
        <dbReference type="SAM" id="MobiDB-lite"/>
    </source>
</evidence>
<gene>
    <name evidence="4" type="ORF">FKX85_13880</name>
</gene>
<feature type="transmembrane region" description="Helical" evidence="2">
    <location>
        <begin position="274"/>
        <end position="294"/>
    </location>
</feature>
<dbReference type="PANTHER" id="PTHR34978">
    <property type="entry name" value="POSSIBLE SENSOR-TRANSDUCER PROTEIN BLAR"/>
    <property type="match status" value="1"/>
</dbReference>
<accession>A0A514CJP7</accession>
<feature type="transmembrane region" description="Helical" evidence="2">
    <location>
        <begin position="102"/>
        <end position="121"/>
    </location>
</feature>
<name>A0A514CJP7_9BACT</name>
<feature type="region of interest" description="Disordered" evidence="1">
    <location>
        <begin position="366"/>
        <end position="385"/>
    </location>
</feature>
<organism evidence="4 5">
    <name type="scientific">Echinicola soli</name>
    <dbReference type="NCBI Taxonomy" id="2591634"/>
    <lineage>
        <taxon>Bacteria</taxon>
        <taxon>Pseudomonadati</taxon>
        <taxon>Bacteroidota</taxon>
        <taxon>Cytophagia</taxon>
        <taxon>Cytophagales</taxon>
        <taxon>Cyclobacteriaceae</taxon>
        <taxon>Echinicola</taxon>
    </lineage>
</organism>
<keyword evidence="2" id="KW-1133">Transmembrane helix</keyword>
<evidence type="ECO:0000313" key="4">
    <source>
        <dbReference type="EMBL" id="QDH80061.1"/>
    </source>
</evidence>
<dbReference type="InterPro" id="IPR052173">
    <property type="entry name" value="Beta-lactam_resp_regulator"/>
</dbReference>
<dbReference type="PANTHER" id="PTHR34978:SF3">
    <property type="entry name" value="SLR0241 PROTEIN"/>
    <property type="match status" value="1"/>
</dbReference>
<dbReference type="CDD" id="cd07341">
    <property type="entry name" value="M56_BlaR1_MecR1_like"/>
    <property type="match status" value="1"/>
</dbReference>
<dbReference type="Pfam" id="PF05569">
    <property type="entry name" value="Peptidase_M56"/>
    <property type="match status" value="1"/>
</dbReference>
<dbReference type="InterPro" id="IPR008756">
    <property type="entry name" value="Peptidase_M56"/>
</dbReference>
<keyword evidence="2" id="KW-0472">Membrane</keyword>
<evidence type="ECO:0000313" key="5">
    <source>
        <dbReference type="Proteomes" id="UP000316614"/>
    </source>
</evidence>
<dbReference type="RefSeq" id="WP_141615298.1">
    <property type="nucleotide sequence ID" value="NZ_CP041253.1"/>
</dbReference>
<keyword evidence="5" id="KW-1185">Reference proteome</keyword>
<feature type="transmembrane region" description="Helical" evidence="2">
    <location>
        <begin position="6"/>
        <end position="22"/>
    </location>
</feature>
<feature type="domain" description="Peptidase M56" evidence="3">
    <location>
        <begin position="172"/>
        <end position="264"/>
    </location>
</feature>
<dbReference type="OrthoDB" id="1522859at2"/>
<evidence type="ECO:0000259" key="3">
    <source>
        <dbReference type="Pfam" id="PF05569"/>
    </source>
</evidence>
<dbReference type="AlphaFoldDB" id="A0A514CJP7"/>
<dbReference type="EMBL" id="CP041253">
    <property type="protein sequence ID" value="QDH80061.1"/>
    <property type="molecule type" value="Genomic_DNA"/>
</dbReference>
<keyword evidence="2" id="KW-0812">Transmembrane</keyword>
<proteinExistence type="predicted"/>
<reference evidence="4 5" key="1">
    <citation type="submission" date="2019-06" db="EMBL/GenBank/DDBJ databases">
        <title>Echinicola alkalisoli sp. nov. isolated from saline soil.</title>
        <authorList>
            <person name="Sun J.-Q."/>
            <person name="Xu L."/>
        </authorList>
    </citation>
    <scope>NUCLEOTIDE SEQUENCE [LARGE SCALE GENOMIC DNA]</scope>
    <source>
        <strain evidence="4 5">LN3S3</strain>
    </source>
</reference>
<dbReference type="Proteomes" id="UP000316614">
    <property type="component" value="Chromosome"/>
</dbReference>
<protein>
    <submittedName>
        <fullName evidence="4">M56 family metallopeptidase</fullName>
    </submittedName>
</protein>
<evidence type="ECO:0000256" key="2">
    <source>
        <dbReference type="SAM" id="Phobius"/>
    </source>
</evidence>